<name>A0A4Z2FJ81_9TELE</name>
<gene>
    <name evidence="1" type="ORF">EYF80_048583</name>
</gene>
<sequence length="80" mass="8381">MVLCRTQIARQKRSLPARLNVTGPARRAKEPVEAVRIHHGSTVGTGVEQLVVASFAVASFAVASLPLTGGRSLSARSEGT</sequence>
<evidence type="ECO:0000313" key="2">
    <source>
        <dbReference type="Proteomes" id="UP000314294"/>
    </source>
</evidence>
<evidence type="ECO:0000313" key="1">
    <source>
        <dbReference type="EMBL" id="TNN41248.1"/>
    </source>
</evidence>
<protein>
    <submittedName>
        <fullName evidence="1">Uncharacterized protein</fullName>
    </submittedName>
</protein>
<accession>A0A4Z2FJ81</accession>
<reference evidence="1 2" key="1">
    <citation type="submission" date="2019-03" db="EMBL/GenBank/DDBJ databases">
        <title>First draft genome of Liparis tanakae, snailfish: a comprehensive survey of snailfish specific genes.</title>
        <authorList>
            <person name="Kim W."/>
            <person name="Song I."/>
            <person name="Jeong J.-H."/>
            <person name="Kim D."/>
            <person name="Kim S."/>
            <person name="Ryu S."/>
            <person name="Song J.Y."/>
            <person name="Lee S.K."/>
        </authorList>
    </citation>
    <scope>NUCLEOTIDE SEQUENCE [LARGE SCALE GENOMIC DNA]</scope>
    <source>
        <tissue evidence="1">Muscle</tissue>
    </source>
</reference>
<organism evidence="1 2">
    <name type="scientific">Liparis tanakae</name>
    <name type="common">Tanaka's snailfish</name>
    <dbReference type="NCBI Taxonomy" id="230148"/>
    <lineage>
        <taxon>Eukaryota</taxon>
        <taxon>Metazoa</taxon>
        <taxon>Chordata</taxon>
        <taxon>Craniata</taxon>
        <taxon>Vertebrata</taxon>
        <taxon>Euteleostomi</taxon>
        <taxon>Actinopterygii</taxon>
        <taxon>Neopterygii</taxon>
        <taxon>Teleostei</taxon>
        <taxon>Neoteleostei</taxon>
        <taxon>Acanthomorphata</taxon>
        <taxon>Eupercaria</taxon>
        <taxon>Perciformes</taxon>
        <taxon>Cottioidei</taxon>
        <taxon>Cottales</taxon>
        <taxon>Liparidae</taxon>
        <taxon>Liparis</taxon>
    </lineage>
</organism>
<comment type="caution">
    <text evidence="1">The sequence shown here is derived from an EMBL/GenBank/DDBJ whole genome shotgun (WGS) entry which is preliminary data.</text>
</comment>
<dbReference type="AlphaFoldDB" id="A0A4Z2FJ81"/>
<dbReference type="EMBL" id="SRLO01001123">
    <property type="protein sequence ID" value="TNN41248.1"/>
    <property type="molecule type" value="Genomic_DNA"/>
</dbReference>
<proteinExistence type="predicted"/>
<keyword evidence="2" id="KW-1185">Reference proteome</keyword>
<dbReference type="Proteomes" id="UP000314294">
    <property type="component" value="Unassembled WGS sequence"/>
</dbReference>